<evidence type="ECO:0000256" key="3">
    <source>
        <dbReference type="ARBA" id="ARBA00022605"/>
    </source>
</evidence>
<evidence type="ECO:0000256" key="6">
    <source>
        <dbReference type="ARBA" id="ARBA00022842"/>
    </source>
</evidence>
<dbReference type="GO" id="GO:0009097">
    <property type="term" value="P:isoleucine biosynthetic process"/>
    <property type="evidence" value="ECO:0007669"/>
    <property type="project" value="UniProtKB-UniPathway"/>
</dbReference>
<sequence>MRSDILKKNIETLPHRALMMSAGLKKEDFDPGKPFIGVANSYNNIIPGHIHLNQLAQEVKRGIRDAGGVPLEWGVPGVCDGIAMFVEMRLSLPSREHIADNIEIMTLSHSMDGWVGITGCDKITPGMLMAAGRLNLPAIIVTGGPMKANIINGQKCHPIQGFGLVGQVKAGTLSPEDAEKLLPQMVCGAGSCVGLYTANTMAVVAEVLGMSLPKCATTPAVDPRKIEQAYESGKSIVELVKKNLCPRDIMTENSFVNAVRVDMAMGGSTNAVLHIPAIAAEAGLDLDIAMFDRISRETANICSIIPAGTHEMADIDGAGGIPAVLNRLKAMLKESVTVSGISIKKIAEEAKVLNEDAIRSPDKAFHPEGGIAVLTGNIANSAIIKQTAVGKEMLVHSGPAKVFCTEKELLDAIEAQKINEGDVVVLPFQGPAGAPGMPEMLTPTDALKGAGYKRVALITDGRFSGATTGPCIGHVEMEAYNGGAIGAIKDGDIIEINIPERKLHVRLSDSEIRARLKEVAIPERKLTPLLNTYRQKYAGVNCYGK</sequence>
<dbReference type="Gene3D" id="3.50.30.80">
    <property type="entry name" value="IlvD/EDD C-terminal domain-like"/>
    <property type="match status" value="1"/>
</dbReference>
<protein>
    <recommendedName>
        <fullName evidence="14 16">Dihydroxy-acid dehydratase</fullName>
        <ecNumber evidence="14 16">4.2.1.9</ecNumber>
    </recommendedName>
</protein>
<dbReference type="Pfam" id="PF24877">
    <property type="entry name" value="ILV_EDD_C"/>
    <property type="match status" value="1"/>
</dbReference>
<evidence type="ECO:0000256" key="2">
    <source>
        <dbReference type="ARBA" id="ARBA00006486"/>
    </source>
</evidence>
<dbReference type="PANTHER" id="PTHR43661">
    <property type="entry name" value="D-XYLONATE DEHYDRATASE"/>
    <property type="match status" value="1"/>
</dbReference>
<evidence type="ECO:0000256" key="1">
    <source>
        <dbReference type="ARBA" id="ARBA00001946"/>
    </source>
</evidence>
<dbReference type="InterPro" id="IPR037237">
    <property type="entry name" value="IlvD/EDD_N"/>
</dbReference>
<evidence type="ECO:0000259" key="17">
    <source>
        <dbReference type="Pfam" id="PF00920"/>
    </source>
</evidence>
<dbReference type="UniPathway" id="UPA00049">
    <property type="reaction ID" value="UER00061"/>
</dbReference>
<dbReference type="InterPro" id="IPR056740">
    <property type="entry name" value="ILV_EDD_C"/>
</dbReference>
<feature type="domain" description="Dihydroxy-acid/6-phosphogluconate dehydratase C-terminal" evidence="18">
    <location>
        <begin position="357"/>
        <end position="536"/>
    </location>
</feature>
<dbReference type="EC" id="4.2.1.9" evidence="14 16"/>
<accession>A0A8J6NW15</accession>
<comment type="catalytic activity">
    <reaction evidence="11">
        <text>(2R)-2,3-dihydroxy-3-methylbutanoate = 3-methyl-2-oxobutanoate + H2O</text>
        <dbReference type="Rhea" id="RHEA:24809"/>
        <dbReference type="ChEBI" id="CHEBI:11851"/>
        <dbReference type="ChEBI" id="CHEBI:15377"/>
        <dbReference type="ChEBI" id="CHEBI:49072"/>
        <dbReference type="EC" id="4.2.1.9"/>
    </reaction>
    <physiologicalReaction direction="left-to-right" evidence="11">
        <dbReference type="Rhea" id="RHEA:24810"/>
    </physiologicalReaction>
</comment>
<evidence type="ECO:0000313" key="19">
    <source>
        <dbReference type="EMBL" id="MBC8361648.1"/>
    </source>
</evidence>
<dbReference type="SUPFAM" id="SSF143975">
    <property type="entry name" value="IlvD/EDD N-terminal domain-like"/>
    <property type="match status" value="1"/>
</dbReference>
<dbReference type="PROSITE" id="PS00886">
    <property type="entry name" value="ILVD_EDD_1"/>
    <property type="match status" value="1"/>
</dbReference>
<evidence type="ECO:0000256" key="9">
    <source>
        <dbReference type="ARBA" id="ARBA00023239"/>
    </source>
</evidence>
<dbReference type="AlphaFoldDB" id="A0A8J6NW15"/>
<dbReference type="InterPro" id="IPR004404">
    <property type="entry name" value="DihydroxyA_deHydtase"/>
</dbReference>
<evidence type="ECO:0000256" key="11">
    <source>
        <dbReference type="ARBA" id="ARBA00029304"/>
    </source>
</evidence>
<dbReference type="GO" id="GO:0051537">
    <property type="term" value="F:2 iron, 2 sulfur cluster binding"/>
    <property type="evidence" value="ECO:0007669"/>
    <property type="project" value="UniProtKB-KW"/>
</dbReference>
<keyword evidence="3" id="KW-0028">Amino-acid biosynthesis</keyword>
<keyword evidence="5" id="KW-0479">Metal-binding</keyword>
<evidence type="ECO:0000256" key="4">
    <source>
        <dbReference type="ARBA" id="ARBA00022714"/>
    </source>
</evidence>
<dbReference type="InterPro" id="IPR000581">
    <property type="entry name" value="ILV_EDD_N"/>
</dbReference>
<evidence type="ECO:0000259" key="18">
    <source>
        <dbReference type="Pfam" id="PF24877"/>
    </source>
</evidence>
<comment type="pathway">
    <text evidence="13">Amino-acid biosynthesis; L-isoleucine biosynthesis; L-isoleucine from 2-oxobutanoate: step 3/4.</text>
</comment>
<evidence type="ECO:0000256" key="8">
    <source>
        <dbReference type="ARBA" id="ARBA00023014"/>
    </source>
</evidence>
<evidence type="ECO:0000256" key="10">
    <source>
        <dbReference type="ARBA" id="ARBA00023304"/>
    </source>
</evidence>
<keyword evidence="8" id="KW-0411">Iron-sulfur</keyword>
<proteinExistence type="inferred from homology"/>
<dbReference type="GO" id="GO:0009099">
    <property type="term" value="P:L-valine biosynthetic process"/>
    <property type="evidence" value="ECO:0007669"/>
    <property type="project" value="UniProtKB-UniPathway"/>
</dbReference>
<feature type="domain" description="Dihydroxy-acid/6-phosphogluconate dehydratase N-terminal" evidence="17">
    <location>
        <begin position="33"/>
        <end position="344"/>
    </location>
</feature>
<comment type="cofactor">
    <cofactor evidence="1">
        <name>Mg(2+)</name>
        <dbReference type="ChEBI" id="CHEBI:18420"/>
    </cofactor>
</comment>
<dbReference type="Pfam" id="PF00920">
    <property type="entry name" value="ILVD_EDD_N"/>
    <property type="match status" value="1"/>
</dbReference>
<dbReference type="NCBIfam" id="TIGR00110">
    <property type="entry name" value="ilvD"/>
    <property type="match status" value="1"/>
</dbReference>
<dbReference type="FunFam" id="3.50.30.80:FF:000001">
    <property type="entry name" value="Dihydroxy-acid dehydratase"/>
    <property type="match status" value="1"/>
</dbReference>
<dbReference type="GO" id="GO:0046872">
    <property type="term" value="F:metal ion binding"/>
    <property type="evidence" value="ECO:0007669"/>
    <property type="project" value="UniProtKB-KW"/>
</dbReference>
<keyword evidence="10" id="KW-0100">Branched-chain amino acid biosynthesis</keyword>
<evidence type="ECO:0000256" key="7">
    <source>
        <dbReference type="ARBA" id="ARBA00023004"/>
    </source>
</evidence>
<keyword evidence="4" id="KW-0001">2Fe-2S</keyword>
<keyword evidence="6" id="KW-0460">Magnesium</keyword>
<comment type="cofactor">
    <cofactor evidence="15">
        <name>[2Fe-2S] cluster</name>
        <dbReference type="ChEBI" id="CHEBI:190135"/>
    </cofactor>
</comment>
<dbReference type="PANTHER" id="PTHR43661:SF3">
    <property type="entry name" value="D-XYLONATE DEHYDRATASE YAGF-RELATED"/>
    <property type="match status" value="1"/>
</dbReference>
<dbReference type="InterPro" id="IPR020558">
    <property type="entry name" value="DiOHA_6PGluconate_deHydtase_CS"/>
</dbReference>
<name>A0A8J6NW15_9BACT</name>
<comment type="caution">
    <text evidence="19">The sequence shown here is derived from an EMBL/GenBank/DDBJ whole genome shotgun (WGS) entry which is preliminary data.</text>
</comment>
<organism evidence="19 20">
    <name type="scientific">Candidatus Desulfatibia profunda</name>
    <dbReference type="NCBI Taxonomy" id="2841695"/>
    <lineage>
        <taxon>Bacteria</taxon>
        <taxon>Pseudomonadati</taxon>
        <taxon>Thermodesulfobacteriota</taxon>
        <taxon>Desulfobacteria</taxon>
        <taxon>Desulfobacterales</taxon>
        <taxon>Desulfobacterales incertae sedis</taxon>
        <taxon>Candidatus Desulfatibia</taxon>
    </lineage>
</organism>
<dbReference type="EMBL" id="JACNJH010000142">
    <property type="protein sequence ID" value="MBC8361648.1"/>
    <property type="molecule type" value="Genomic_DNA"/>
</dbReference>
<evidence type="ECO:0000256" key="5">
    <source>
        <dbReference type="ARBA" id="ARBA00022723"/>
    </source>
</evidence>
<evidence type="ECO:0000256" key="16">
    <source>
        <dbReference type="NCBIfam" id="TIGR00110"/>
    </source>
</evidence>
<dbReference type="GO" id="GO:0004160">
    <property type="term" value="F:dihydroxy-acid dehydratase activity"/>
    <property type="evidence" value="ECO:0007669"/>
    <property type="project" value="UniProtKB-UniRule"/>
</dbReference>
<comment type="pathway">
    <text evidence="12">Amino-acid biosynthesis; L-valine biosynthesis; L-valine from pyruvate: step 3/4.</text>
</comment>
<dbReference type="PROSITE" id="PS00887">
    <property type="entry name" value="ILVD_EDD_2"/>
    <property type="match status" value="1"/>
</dbReference>
<dbReference type="GO" id="GO:0005829">
    <property type="term" value="C:cytosol"/>
    <property type="evidence" value="ECO:0007669"/>
    <property type="project" value="TreeGrafter"/>
</dbReference>
<dbReference type="Proteomes" id="UP000603434">
    <property type="component" value="Unassembled WGS sequence"/>
</dbReference>
<evidence type="ECO:0000256" key="15">
    <source>
        <dbReference type="ARBA" id="ARBA00034078"/>
    </source>
</evidence>
<evidence type="ECO:0000256" key="12">
    <source>
        <dbReference type="ARBA" id="ARBA00029436"/>
    </source>
</evidence>
<evidence type="ECO:0000256" key="13">
    <source>
        <dbReference type="ARBA" id="ARBA00029437"/>
    </source>
</evidence>
<dbReference type="UniPathway" id="UPA00047">
    <property type="reaction ID" value="UER00057"/>
</dbReference>
<gene>
    <name evidence="19" type="primary">ilvD</name>
    <name evidence="19" type="ORF">H8E23_09635</name>
</gene>
<keyword evidence="7" id="KW-0408">Iron</keyword>
<dbReference type="SUPFAM" id="SSF52016">
    <property type="entry name" value="LeuD/IlvD-like"/>
    <property type="match status" value="1"/>
</dbReference>
<reference evidence="19 20" key="1">
    <citation type="submission" date="2020-08" db="EMBL/GenBank/DDBJ databases">
        <title>Bridging the membrane lipid divide: bacteria of the FCB group superphylum have the potential to synthesize archaeal ether lipids.</title>
        <authorList>
            <person name="Villanueva L."/>
            <person name="Von Meijenfeldt F.A.B."/>
            <person name="Westbye A.B."/>
            <person name="Yadav S."/>
            <person name="Hopmans E.C."/>
            <person name="Dutilh B.E."/>
            <person name="Sinninghe Damste J.S."/>
        </authorList>
    </citation>
    <scope>NUCLEOTIDE SEQUENCE [LARGE SCALE GENOMIC DNA]</scope>
    <source>
        <strain evidence="19">NIOZ-UU30</strain>
    </source>
</reference>
<keyword evidence="9 19" id="KW-0456">Lyase</keyword>
<comment type="similarity">
    <text evidence="2">Belongs to the IlvD/Edd family.</text>
</comment>
<evidence type="ECO:0000313" key="20">
    <source>
        <dbReference type="Proteomes" id="UP000603434"/>
    </source>
</evidence>
<evidence type="ECO:0000256" key="14">
    <source>
        <dbReference type="ARBA" id="ARBA00029490"/>
    </source>
</evidence>
<dbReference type="InterPro" id="IPR042096">
    <property type="entry name" value="Dihydro-acid_dehy_C"/>
</dbReference>